<dbReference type="eggNOG" id="ENOG502QWF7">
    <property type="taxonomic scope" value="Eukaryota"/>
</dbReference>
<dbReference type="FunCoup" id="K3ZZX1">
    <property type="interactions" value="150"/>
</dbReference>
<feature type="domain" description="F-box" evidence="1">
    <location>
        <begin position="14"/>
        <end position="62"/>
    </location>
</feature>
<dbReference type="SUPFAM" id="SSF81383">
    <property type="entry name" value="F-box domain"/>
    <property type="match status" value="1"/>
</dbReference>
<dbReference type="PROSITE" id="PS50181">
    <property type="entry name" value="FBOX"/>
    <property type="match status" value="1"/>
</dbReference>
<dbReference type="PANTHER" id="PTHR34709">
    <property type="entry name" value="OS10G0396666 PROTEIN"/>
    <property type="match status" value="1"/>
</dbReference>
<evidence type="ECO:0000313" key="3">
    <source>
        <dbReference type="EnsemblPlants" id="KQL26156"/>
    </source>
</evidence>
<evidence type="ECO:0000313" key="4">
    <source>
        <dbReference type="Proteomes" id="UP000004995"/>
    </source>
</evidence>
<reference evidence="2 4" key="1">
    <citation type="journal article" date="2012" name="Nat. Biotechnol.">
        <title>Reference genome sequence of the model plant Setaria.</title>
        <authorList>
            <person name="Bennetzen J.L."/>
            <person name="Schmutz J."/>
            <person name="Wang H."/>
            <person name="Percifield R."/>
            <person name="Hawkins J."/>
            <person name="Pontaroli A.C."/>
            <person name="Estep M."/>
            <person name="Feng L."/>
            <person name="Vaughn J.N."/>
            <person name="Grimwood J."/>
            <person name="Jenkins J."/>
            <person name="Barry K."/>
            <person name="Lindquist E."/>
            <person name="Hellsten U."/>
            <person name="Deshpande S."/>
            <person name="Wang X."/>
            <person name="Wu X."/>
            <person name="Mitros T."/>
            <person name="Triplett J."/>
            <person name="Yang X."/>
            <person name="Ye C.Y."/>
            <person name="Mauro-Herrera M."/>
            <person name="Wang L."/>
            <person name="Li P."/>
            <person name="Sharma M."/>
            <person name="Sharma R."/>
            <person name="Ronald P.C."/>
            <person name="Panaud O."/>
            <person name="Kellogg E.A."/>
            <person name="Brutnell T.P."/>
            <person name="Doust A.N."/>
            <person name="Tuskan G.A."/>
            <person name="Rokhsar D."/>
            <person name="Devos K.M."/>
        </authorList>
    </citation>
    <scope>NUCLEOTIDE SEQUENCE [LARGE SCALE GENOMIC DNA]</scope>
    <source>
        <strain evidence="4">cv. Yugu1</strain>
        <strain evidence="2">Yugu1</strain>
    </source>
</reference>
<protein>
    <recommendedName>
        <fullName evidence="1">F-box domain-containing protein</fullName>
    </recommendedName>
</protein>
<dbReference type="InterPro" id="IPR055312">
    <property type="entry name" value="FBL15-like"/>
</dbReference>
<dbReference type="AlphaFoldDB" id="K3ZZX1"/>
<dbReference type="CDD" id="cd22160">
    <property type="entry name" value="F-box_AtFBL13-like"/>
    <property type="match status" value="1"/>
</dbReference>
<dbReference type="InterPro" id="IPR053781">
    <property type="entry name" value="F-box_AtFBL13-like"/>
</dbReference>
<organism evidence="2">
    <name type="scientific">Setaria italica</name>
    <name type="common">Foxtail millet</name>
    <name type="synonym">Panicum italicum</name>
    <dbReference type="NCBI Taxonomy" id="4555"/>
    <lineage>
        <taxon>Eukaryota</taxon>
        <taxon>Viridiplantae</taxon>
        <taxon>Streptophyta</taxon>
        <taxon>Embryophyta</taxon>
        <taxon>Tracheophyta</taxon>
        <taxon>Spermatophyta</taxon>
        <taxon>Magnoliopsida</taxon>
        <taxon>Liliopsida</taxon>
        <taxon>Poales</taxon>
        <taxon>Poaceae</taxon>
        <taxon>PACMAD clade</taxon>
        <taxon>Panicoideae</taxon>
        <taxon>Panicodae</taxon>
        <taxon>Paniceae</taxon>
        <taxon>Cenchrinae</taxon>
        <taxon>Setaria</taxon>
    </lineage>
</organism>
<keyword evidence="4" id="KW-1185">Reference proteome</keyword>
<gene>
    <name evidence="2" type="ORF">SETIT_2G344900v2</name>
</gene>
<evidence type="ECO:0000313" key="2">
    <source>
        <dbReference type="EMBL" id="RCV13417.1"/>
    </source>
</evidence>
<evidence type="ECO:0000259" key="1">
    <source>
        <dbReference type="PROSITE" id="PS50181"/>
    </source>
</evidence>
<reference evidence="3" key="3">
    <citation type="submission" date="2018-08" db="UniProtKB">
        <authorList>
            <consortium name="EnsemblPlants"/>
        </authorList>
    </citation>
    <scope>IDENTIFICATION</scope>
    <source>
        <strain evidence="3">Yugu1</strain>
    </source>
</reference>
<dbReference type="Gene3D" id="3.80.10.10">
    <property type="entry name" value="Ribonuclease Inhibitor"/>
    <property type="match status" value="1"/>
</dbReference>
<dbReference type="EMBL" id="AGNK02001286">
    <property type="status" value="NOT_ANNOTATED_CDS"/>
    <property type="molecule type" value="Genomic_DNA"/>
</dbReference>
<accession>K3ZZX1</accession>
<reference evidence="2" key="2">
    <citation type="submission" date="2015-07" db="EMBL/GenBank/DDBJ databases">
        <authorList>
            <person name="Noorani M."/>
        </authorList>
    </citation>
    <scope>NUCLEOTIDE SEQUENCE</scope>
    <source>
        <strain evidence="2">Yugu1</strain>
    </source>
</reference>
<proteinExistence type="predicted"/>
<dbReference type="Pfam" id="PF00646">
    <property type="entry name" value="F-box"/>
    <property type="match status" value="1"/>
</dbReference>
<dbReference type="InterPro" id="IPR036047">
    <property type="entry name" value="F-box-like_dom_sf"/>
</dbReference>
<dbReference type="InterPro" id="IPR032675">
    <property type="entry name" value="LRR_dom_sf"/>
</dbReference>
<dbReference type="OMA" id="DCCPEEV"/>
<dbReference type="EnsemblPlants" id="KQL26156">
    <property type="protein sequence ID" value="KQL26156"/>
    <property type="gene ID" value="SETIT_032156mg"/>
</dbReference>
<dbReference type="PANTHER" id="PTHR34709:SF25">
    <property type="entry name" value="OS06G0688400 PROTEIN"/>
    <property type="match status" value="1"/>
</dbReference>
<dbReference type="Proteomes" id="UP000004995">
    <property type="component" value="Unassembled WGS sequence"/>
</dbReference>
<dbReference type="SUPFAM" id="SSF52047">
    <property type="entry name" value="RNI-like"/>
    <property type="match status" value="1"/>
</dbReference>
<name>K3ZZX1_SETIT</name>
<dbReference type="InterPro" id="IPR001810">
    <property type="entry name" value="F-box_dom"/>
</dbReference>
<dbReference type="EMBL" id="CM003529">
    <property type="protein sequence ID" value="RCV13417.1"/>
    <property type="molecule type" value="Genomic_DNA"/>
</dbReference>
<dbReference type="Gramene" id="KQL26156">
    <property type="protein sequence ID" value="KQL26156"/>
    <property type="gene ID" value="SETIT_032156mg"/>
</dbReference>
<dbReference type="OrthoDB" id="667615at2759"/>
<sequence>MADNRSVGVSCPGGDRISDLPDNLLHHILVLIPLVEAVRTCVLSRRWGGVWTRLPRLLFQDVDAAAAAAPRVRRFPDLVDGVLRGYADDVDIDDLFISVDVAAGVDDPVRLAAATAALAAPRVTARFGIFLSPDAVNLYMVGEATLQLPCFPRATEFSVTFMGVDLRMPETGTFARLTKLYLAGVRFTDDGEGISDAVSSRCPRIRVLELLMVDGLRVLTVASQSLLSLRLSAIMELERLGVVAGNLREMVVDTCFVLNNAGALMLLSVPALEKLHWEDCCPGQLLPWKLPGCLRRLVVTWLKLECLVDAAGGSSNFMRILQLFPRVHTLRLEVPIAPDQLDQNNPIENVNLPYCSELEFIANQTKHKFGPTIISLLKKSSCVRKLSLQMFRREQAGYIPCTSDCNCRQLSIWRDKGVDLISLEWVVMYGFSETQDEKSFIYYIMRKAKRLRRVSLVLSVGVNPTRRFLRKLCKLSMSGCNIEFYSC</sequence>
<dbReference type="HOGENOM" id="CLU_017148_7_0_1"/>